<keyword evidence="8" id="KW-0067">ATP-binding</keyword>
<dbReference type="Gene3D" id="2.60.120.430">
    <property type="entry name" value="Galactose-binding lectin"/>
    <property type="match status" value="2"/>
</dbReference>
<gene>
    <name evidence="16" type="ORF">Cni_G15575</name>
</gene>
<feature type="transmembrane region" description="Helical" evidence="13">
    <location>
        <begin position="437"/>
        <end position="458"/>
    </location>
</feature>
<evidence type="ECO:0000256" key="10">
    <source>
        <dbReference type="ARBA" id="ARBA00023136"/>
    </source>
</evidence>
<dbReference type="FunFam" id="2.60.120.430:FF:000003">
    <property type="entry name" value="FERONIA receptor-like kinase"/>
    <property type="match status" value="1"/>
</dbReference>
<accession>A0AAQ3QEW9</accession>
<evidence type="ECO:0000256" key="2">
    <source>
        <dbReference type="ARBA" id="ARBA00022527"/>
    </source>
</evidence>
<organism evidence="16 17">
    <name type="scientific">Canna indica</name>
    <name type="common">Indian-shot</name>
    <dbReference type="NCBI Taxonomy" id="4628"/>
    <lineage>
        <taxon>Eukaryota</taxon>
        <taxon>Viridiplantae</taxon>
        <taxon>Streptophyta</taxon>
        <taxon>Embryophyta</taxon>
        <taxon>Tracheophyta</taxon>
        <taxon>Spermatophyta</taxon>
        <taxon>Magnoliopsida</taxon>
        <taxon>Liliopsida</taxon>
        <taxon>Zingiberales</taxon>
        <taxon>Cannaceae</taxon>
        <taxon>Canna</taxon>
    </lineage>
</organism>
<feature type="domain" description="Malectin-like" evidence="15">
    <location>
        <begin position="35"/>
        <end position="401"/>
    </location>
</feature>
<evidence type="ECO:0000256" key="7">
    <source>
        <dbReference type="ARBA" id="ARBA00022777"/>
    </source>
</evidence>
<evidence type="ECO:0000256" key="5">
    <source>
        <dbReference type="ARBA" id="ARBA00022729"/>
    </source>
</evidence>
<keyword evidence="7 16" id="KW-0418">Kinase</keyword>
<evidence type="ECO:0000313" key="17">
    <source>
        <dbReference type="Proteomes" id="UP001327560"/>
    </source>
</evidence>
<keyword evidence="16" id="KW-0675">Receptor</keyword>
<dbReference type="PANTHER" id="PTHR34590">
    <property type="entry name" value="OS03G0124300 PROTEIN-RELATED"/>
    <property type="match status" value="1"/>
</dbReference>
<evidence type="ECO:0000256" key="13">
    <source>
        <dbReference type="SAM" id="Phobius"/>
    </source>
</evidence>
<keyword evidence="17" id="KW-1185">Reference proteome</keyword>
<keyword evidence="3" id="KW-0808">Transferase</keyword>
<dbReference type="GO" id="GO:0004674">
    <property type="term" value="F:protein serine/threonine kinase activity"/>
    <property type="evidence" value="ECO:0007669"/>
    <property type="project" value="UniProtKB-KW"/>
</dbReference>
<evidence type="ECO:0000256" key="6">
    <source>
        <dbReference type="ARBA" id="ARBA00022741"/>
    </source>
</evidence>
<dbReference type="InterPro" id="IPR045272">
    <property type="entry name" value="ANXUR1/2-like"/>
</dbReference>
<keyword evidence="4 13" id="KW-0812">Transmembrane</keyword>
<evidence type="ECO:0000259" key="15">
    <source>
        <dbReference type="Pfam" id="PF12819"/>
    </source>
</evidence>
<dbReference type="GO" id="GO:0004714">
    <property type="term" value="F:transmembrane receptor protein tyrosine kinase activity"/>
    <property type="evidence" value="ECO:0007669"/>
    <property type="project" value="InterPro"/>
</dbReference>
<dbReference type="AlphaFoldDB" id="A0AAQ3QEW9"/>
<keyword evidence="9 13" id="KW-1133">Transmembrane helix</keyword>
<dbReference type="Pfam" id="PF12819">
    <property type="entry name" value="Malectin_like"/>
    <property type="match status" value="1"/>
</dbReference>
<keyword evidence="5 14" id="KW-0732">Signal</keyword>
<feature type="region of interest" description="Disordered" evidence="12">
    <location>
        <begin position="485"/>
        <end position="508"/>
    </location>
</feature>
<keyword evidence="6" id="KW-0547">Nucleotide-binding</keyword>
<evidence type="ECO:0000256" key="14">
    <source>
        <dbReference type="SAM" id="SignalP"/>
    </source>
</evidence>
<comment type="subcellular location">
    <subcellularLocation>
        <location evidence="1">Membrane</location>
        <topology evidence="1">Single-pass type I membrane protein</topology>
    </subcellularLocation>
</comment>
<dbReference type="FunFam" id="2.60.120.430:FF:000007">
    <property type="entry name" value="FERONIA receptor-like kinase"/>
    <property type="match status" value="1"/>
</dbReference>
<protein>
    <submittedName>
        <fullName evidence="16">Receptor-like protein kinase FERONIA</fullName>
    </submittedName>
</protein>
<feature type="signal peptide" evidence="14">
    <location>
        <begin position="1"/>
        <end position="26"/>
    </location>
</feature>
<reference evidence="16 17" key="1">
    <citation type="submission" date="2023-10" db="EMBL/GenBank/DDBJ databases">
        <title>Chromosome-scale genome assembly provides insights into flower coloration mechanisms of Canna indica.</title>
        <authorList>
            <person name="Li C."/>
        </authorList>
    </citation>
    <scope>NUCLEOTIDE SEQUENCE [LARGE SCALE GENOMIC DNA]</scope>
    <source>
        <tissue evidence="16">Flower</tissue>
    </source>
</reference>
<evidence type="ECO:0000256" key="12">
    <source>
        <dbReference type="SAM" id="MobiDB-lite"/>
    </source>
</evidence>
<evidence type="ECO:0000256" key="3">
    <source>
        <dbReference type="ARBA" id="ARBA00022679"/>
    </source>
</evidence>
<dbReference type="GO" id="GO:0016020">
    <property type="term" value="C:membrane"/>
    <property type="evidence" value="ECO:0007669"/>
    <property type="project" value="UniProtKB-SubCell"/>
</dbReference>
<dbReference type="Proteomes" id="UP001327560">
    <property type="component" value="Chromosome 5"/>
</dbReference>
<evidence type="ECO:0000256" key="1">
    <source>
        <dbReference type="ARBA" id="ARBA00004479"/>
    </source>
</evidence>
<keyword evidence="2" id="KW-0723">Serine/threonine-protein kinase</keyword>
<dbReference type="GO" id="GO:0005524">
    <property type="term" value="F:ATP binding"/>
    <property type="evidence" value="ECO:0007669"/>
    <property type="project" value="UniProtKB-KW"/>
</dbReference>
<feature type="compositionally biased region" description="Polar residues" evidence="12">
    <location>
        <begin position="499"/>
        <end position="508"/>
    </location>
</feature>
<dbReference type="PANTHER" id="PTHR34590:SF5">
    <property type="entry name" value="OS04G0586500 PROTEIN"/>
    <property type="match status" value="1"/>
</dbReference>
<keyword evidence="10 13" id="KW-0472">Membrane</keyword>
<feature type="chain" id="PRO_5042897623" evidence="14">
    <location>
        <begin position="27"/>
        <end position="508"/>
    </location>
</feature>
<evidence type="ECO:0000313" key="16">
    <source>
        <dbReference type="EMBL" id="WOL06841.1"/>
    </source>
</evidence>
<proteinExistence type="predicted"/>
<dbReference type="InterPro" id="IPR024788">
    <property type="entry name" value="Malectin-like_Carb-bd_dom"/>
</dbReference>
<name>A0AAQ3QEW9_9LILI</name>
<feature type="region of interest" description="Disordered" evidence="12">
    <location>
        <begin position="408"/>
        <end position="428"/>
    </location>
</feature>
<evidence type="ECO:0000256" key="9">
    <source>
        <dbReference type="ARBA" id="ARBA00022989"/>
    </source>
</evidence>
<dbReference type="EMBL" id="CP136894">
    <property type="protein sequence ID" value="WOL06841.1"/>
    <property type="molecule type" value="Genomic_DNA"/>
</dbReference>
<sequence length="508" mass="55094">MKNRLIQLSALVCASFLSLLAAPAASSPPRDNILLSCGAAGPDSDANGRPWTSDAESEYAPSLNGRSYSAMQQASSVPRVPYLTARVFTSPYTYSFPLPTGRIFLRLHFYPSNFANHSAADAFFSVTAGPYTLLQNFSASLTADALSFAYLTREFSLNVSSGCLNITFAPSTTHKNSYAFINGIEIVPIPGIFSSSRPMLIHGGNPVEFEIDADQALQTVYRLNVGGQAISPVKDSGLSRTWEDDSPYIYGAASGVTFSNDPNVSIKYTPSVPNYIAPEEVYSTARSMGPNAHINLNYKLTWILPVDAGFYYLVRLHFCEIQYPITKENQRVFGVYLDNLTAQWAADVIGWSKGIGVPVFKDYVVITMGSGQTDLWVALHPQTISKPQYYDAILNGMEVFKLQNSDNSLAGVNPEPRPQPVEDPGKVSKQKEAKGHVAAIVGVVIGGGFAILLAGVYLSWMSKDKEMKAAAEDLDDESLLRHVGEIDGGTTKLEVKPGNPTSENGSHE</sequence>
<evidence type="ECO:0000256" key="8">
    <source>
        <dbReference type="ARBA" id="ARBA00022840"/>
    </source>
</evidence>
<evidence type="ECO:0000256" key="11">
    <source>
        <dbReference type="ARBA" id="ARBA00023180"/>
    </source>
</evidence>
<evidence type="ECO:0000256" key="4">
    <source>
        <dbReference type="ARBA" id="ARBA00022692"/>
    </source>
</evidence>
<keyword evidence="11" id="KW-0325">Glycoprotein</keyword>